<dbReference type="PROSITE" id="PS50006">
    <property type="entry name" value="FHA_DOMAIN"/>
    <property type="match status" value="1"/>
</dbReference>
<dbReference type="Pfam" id="PF00498">
    <property type="entry name" value="FHA"/>
    <property type="match status" value="1"/>
</dbReference>
<dbReference type="Gene3D" id="3.30.2320.60">
    <property type="entry name" value="FhaA, phosphopeptide-binding domain (DUF3662)"/>
    <property type="match status" value="1"/>
</dbReference>
<gene>
    <name evidence="4" type="ORF">NS354_01930</name>
</gene>
<feature type="domain" description="FHA" evidence="3">
    <location>
        <begin position="146"/>
        <end position="195"/>
    </location>
</feature>
<dbReference type="RefSeq" id="WP_058592928.1">
    <property type="nucleotide sequence ID" value="NZ_LDRK01000010.1"/>
</dbReference>
<dbReference type="EMBL" id="LDRK01000010">
    <property type="protein sequence ID" value="KTR87077.1"/>
    <property type="molecule type" value="Genomic_DNA"/>
</dbReference>
<dbReference type="SUPFAM" id="SSF49879">
    <property type="entry name" value="SMAD/FHA domain"/>
    <property type="match status" value="1"/>
</dbReference>
<reference evidence="4 5" key="1">
    <citation type="journal article" date="2016" name="Front. Microbiol.">
        <title>Genomic Resource of Rice Seed Associated Bacteria.</title>
        <authorList>
            <person name="Midha S."/>
            <person name="Bansal K."/>
            <person name="Sharma S."/>
            <person name="Kumar N."/>
            <person name="Patil P.P."/>
            <person name="Chaudhry V."/>
            <person name="Patil P.B."/>
        </authorList>
    </citation>
    <scope>NUCLEOTIDE SEQUENCE [LARGE SCALE GENOMIC DNA]</scope>
    <source>
        <strain evidence="4 5">NS354</strain>
    </source>
</reference>
<dbReference type="Pfam" id="PF12401">
    <property type="entry name" value="FhaA_N"/>
    <property type="match status" value="1"/>
</dbReference>
<organism evidence="4 5">
    <name type="scientific">Leucobacter chromiiresistens</name>
    <dbReference type="NCBI Taxonomy" id="1079994"/>
    <lineage>
        <taxon>Bacteria</taxon>
        <taxon>Bacillati</taxon>
        <taxon>Actinomycetota</taxon>
        <taxon>Actinomycetes</taxon>
        <taxon>Micrococcales</taxon>
        <taxon>Microbacteriaceae</taxon>
        <taxon>Leucobacter</taxon>
    </lineage>
</organism>
<comment type="caution">
    <text evidence="4">The sequence shown here is derived from an EMBL/GenBank/DDBJ whole genome shotgun (WGS) entry which is preliminary data.</text>
</comment>
<feature type="region of interest" description="Disordered" evidence="2">
    <location>
        <begin position="218"/>
        <end position="308"/>
    </location>
</feature>
<dbReference type="Gene3D" id="2.60.200.20">
    <property type="match status" value="1"/>
</dbReference>
<dbReference type="PANTHER" id="PTHR23308">
    <property type="entry name" value="NUCLEAR INHIBITOR OF PROTEIN PHOSPHATASE-1"/>
    <property type="match status" value="1"/>
</dbReference>
<dbReference type="InterPro" id="IPR008984">
    <property type="entry name" value="SMAD_FHA_dom_sf"/>
</dbReference>
<dbReference type="Proteomes" id="UP000070810">
    <property type="component" value="Unassembled WGS sequence"/>
</dbReference>
<dbReference type="InterPro" id="IPR042287">
    <property type="entry name" value="FhaA_N_sf"/>
</dbReference>
<dbReference type="InterPro" id="IPR000253">
    <property type="entry name" value="FHA_dom"/>
</dbReference>
<keyword evidence="1" id="KW-0597">Phosphoprotein</keyword>
<dbReference type="OrthoDB" id="151099at2"/>
<keyword evidence="5" id="KW-1185">Reference proteome</keyword>
<evidence type="ECO:0000313" key="5">
    <source>
        <dbReference type="Proteomes" id="UP000070810"/>
    </source>
</evidence>
<dbReference type="PATRIC" id="fig|1079994.3.peg.83"/>
<dbReference type="CDD" id="cd00060">
    <property type="entry name" value="FHA"/>
    <property type="match status" value="1"/>
</dbReference>
<dbReference type="InterPro" id="IPR022128">
    <property type="entry name" value="FhaA_N"/>
</dbReference>
<proteinExistence type="predicted"/>
<protein>
    <submittedName>
        <fullName evidence="4">Phosphopeptide-binding protein</fullName>
    </submittedName>
</protein>
<sequence length="308" mass="32720">MGILDSVERGLERAVNGAFARTFRSGVQPVEIASALKRELDIGAVVVDRDRVLAPNRFVVRVSEKDADRLYQLGSTLGQELRGIIVKHAKRQSYQLLGEPDVEIRSDSSITVGVLQVDASRVEGAVDWVAAIDVDGTRHELGRGTTTVGRGSDCGIRISDNAASRKHLELIWDGAAGIARDLGSTNGSKINGQRFREAALSPGTVITIGQTSLQFQLVPGRESSRRAAPPAPTRAQPAQSAQPPQPARPAQRLTPPADFPSAAPSAGPAPRAADAPDRGVGRSTPRTSNPKPARDAAPGIDEDFWRGL</sequence>
<evidence type="ECO:0000256" key="1">
    <source>
        <dbReference type="ARBA" id="ARBA00022553"/>
    </source>
</evidence>
<feature type="compositionally biased region" description="Low complexity" evidence="2">
    <location>
        <begin position="233"/>
        <end position="273"/>
    </location>
</feature>
<evidence type="ECO:0000259" key="3">
    <source>
        <dbReference type="PROSITE" id="PS50006"/>
    </source>
</evidence>
<dbReference type="SMART" id="SM00240">
    <property type="entry name" value="FHA"/>
    <property type="match status" value="1"/>
</dbReference>
<dbReference type="AlphaFoldDB" id="A0A147ER75"/>
<dbReference type="InterPro" id="IPR050923">
    <property type="entry name" value="Cell_Proc_Reg/RNA_Proc"/>
</dbReference>
<evidence type="ECO:0000313" key="4">
    <source>
        <dbReference type="EMBL" id="KTR87077.1"/>
    </source>
</evidence>
<accession>A0A147ER75</accession>
<name>A0A147ER75_9MICO</name>
<evidence type="ECO:0000256" key="2">
    <source>
        <dbReference type="SAM" id="MobiDB-lite"/>
    </source>
</evidence>